<evidence type="ECO:0000256" key="1">
    <source>
        <dbReference type="ARBA" id="ARBA00004429"/>
    </source>
</evidence>
<dbReference type="GO" id="GO:0015535">
    <property type="term" value="F:fucose:proton symporter activity"/>
    <property type="evidence" value="ECO:0007669"/>
    <property type="project" value="InterPro"/>
</dbReference>
<comment type="subcellular location">
    <subcellularLocation>
        <location evidence="1">Cell inner membrane</location>
        <topology evidence="1">Multi-pass membrane protein</topology>
    </subcellularLocation>
</comment>
<dbReference type="InterPro" id="IPR050375">
    <property type="entry name" value="MFS_TsgA-like"/>
</dbReference>
<dbReference type="Pfam" id="PF07690">
    <property type="entry name" value="MFS_1"/>
    <property type="match status" value="1"/>
</dbReference>
<dbReference type="Gene3D" id="1.20.1250.20">
    <property type="entry name" value="MFS general substrate transporter like domains"/>
    <property type="match status" value="2"/>
</dbReference>
<evidence type="ECO:0000256" key="3">
    <source>
        <dbReference type="SAM" id="Phobius"/>
    </source>
</evidence>
<feature type="transmembrane region" description="Helical" evidence="3">
    <location>
        <begin position="158"/>
        <end position="181"/>
    </location>
</feature>
<dbReference type="InterPro" id="IPR036259">
    <property type="entry name" value="MFS_trans_sf"/>
</dbReference>
<dbReference type="GO" id="GO:0005886">
    <property type="term" value="C:plasma membrane"/>
    <property type="evidence" value="ECO:0007669"/>
    <property type="project" value="UniProtKB-SubCell"/>
</dbReference>
<feature type="transmembrane region" description="Helical" evidence="3">
    <location>
        <begin position="31"/>
        <end position="59"/>
    </location>
</feature>
<dbReference type="SUPFAM" id="SSF103473">
    <property type="entry name" value="MFS general substrate transporter"/>
    <property type="match status" value="1"/>
</dbReference>
<dbReference type="EMBL" id="JACHJT010000001">
    <property type="protein sequence ID" value="MBB4932321.1"/>
    <property type="molecule type" value="Genomic_DNA"/>
</dbReference>
<gene>
    <name evidence="4" type="ORF">F4561_003141</name>
</gene>
<accession>A0A7W7RJ08</accession>
<dbReference type="PANTHER" id="PTHR43702">
    <property type="entry name" value="L-FUCOSE-PROTON SYMPORTER"/>
    <property type="match status" value="1"/>
</dbReference>
<dbReference type="AlphaFoldDB" id="A0A7W7RJ08"/>
<keyword evidence="3" id="KW-1133">Transmembrane helix</keyword>
<feature type="transmembrane region" description="Helical" evidence="3">
    <location>
        <begin position="331"/>
        <end position="349"/>
    </location>
</feature>
<dbReference type="CDD" id="cd17394">
    <property type="entry name" value="MFS_FucP_like"/>
    <property type="match status" value="1"/>
</dbReference>
<feature type="transmembrane region" description="Helical" evidence="3">
    <location>
        <begin position="120"/>
        <end position="137"/>
    </location>
</feature>
<feature type="transmembrane region" description="Helical" evidence="3">
    <location>
        <begin position="71"/>
        <end position="89"/>
    </location>
</feature>
<dbReference type="InterPro" id="IPR011701">
    <property type="entry name" value="MFS"/>
</dbReference>
<feature type="transmembrane region" description="Helical" evidence="3">
    <location>
        <begin position="355"/>
        <end position="376"/>
    </location>
</feature>
<keyword evidence="5" id="KW-1185">Reference proteome</keyword>
<feature type="transmembrane region" description="Helical" evidence="3">
    <location>
        <begin position="303"/>
        <end position="324"/>
    </location>
</feature>
<feature type="transmembrane region" description="Helical" evidence="3">
    <location>
        <begin position="265"/>
        <end position="291"/>
    </location>
</feature>
<keyword evidence="3" id="KW-0472">Membrane</keyword>
<feature type="transmembrane region" description="Helical" evidence="3">
    <location>
        <begin position="212"/>
        <end position="232"/>
    </location>
</feature>
<sequence>MNTHDAPPTGVVTDAREKGGSFLYPGMRLPFILLVSCFAAWGMAGNLTDPLVAVFGSVFSMNAFQSSLVQFAYYGAYFALALPAAWINARLGYKGGVLIGLFLAASGGALFYPASQMMQYSAFIFALLTLAGGLSILETSANPYVMAMGPSRNATRRLNFAQAFNPVGSNLGVLLAAVFILPYVNEATAEERAALSQTELETMRSAELQAVMGPYLGLAALYIIIAVAIAMAKVPPRTSLLPDQQAGAARHSGSRLMRLLRNRRYSLGVVAQFFNIAAQTCIWTFIIHYVMETLGANEATAGYWLQASLIAFLVFRFVMVALMGRFDPRKLMTLMCVLGVVFSLVAVVSGNIVGAVAVVLLSACISLLFPTIYGIALEGLGDDTKYGAAGLIMAIVGGALVPPLHGWVIDNSTAQMSFLVVTGCFLVIVGYGVYVLRSSKSEQLREDA</sequence>
<dbReference type="PANTHER" id="PTHR43702:SF11">
    <property type="entry name" value="L-FUCOSE-PROTON SYMPORTER"/>
    <property type="match status" value="1"/>
</dbReference>
<name>A0A7W7RJ08_9ACTN</name>
<keyword evidence="3" id="KW-0812">Transmembrane</keyword>
<evidence type="ECO:0000313" key="4">
    <source>
        <dbReference type="EMBL" id="MBB4932321.1"/>
    </source>
</evidence>
<dbReference type="NCBIfam" id="TIGR00885">
    <property type="entry name" value="fucP"/>
    <property type="match status" value="1"/>
</dbReference>
<dbReference type="Proteomes" id="UP000523007">
    <property type="component" value="Unassembled WGS sequence"/>
</dbReference>
<proteinExistence type="predicted"/>
<evidence type="ECO:0000313" key="5">
    <source>
        <dbReference type="Proteomes" id="UP000523007"/>
    </source>
</evidence>
<keyword evidence="2" id="KW-1003">Cell membrane</keyword>
<evidence type="ECO:0000256" key="2">
    <source>
        <dbReference type="ARBA" id="ARBA00022475"/>
    </source>
</evidence>
<feature type="transmembrane region" description="Helical" evidence="3">
    <location>
        <begin position="96"/>
        <end position="114"/>
    </location>
</feature>
<dbReference type="RefSeq" id="WP_221445494.1">
    <property type="nucleotide sequence ID" value="NZ_JACHJT010000001.1"/>
</dbReference>
<organism evidence="4 5">
    <name type="scientific">Lipingzhangella halophila</name>
    <dbReference type="NCBI Taxonomy" id="1783352"/>
    <lineage>
        <taxon>Bacteria</taxon>
        <taxon>Bacillati</taxon>
        <taxon>Actinomycetota</taxon>
        <taxon>Actinomycetes</taxon>
        <taxon>Streptosporangiales</taxon>
        <taxon>Nocardiopsidaceae</taxon>
        <taxon>Lipingzhangella</taxon>
    </lineage>
</organism>
<feature type="transmembrane region" description="Helical" evidence="3">
    <location>
        <begin position="414"/>
        <end position="436"/>
    </location>
</feature>
<dbReference type="InterPro" id="IPR005275">
    <property type="entry name" value="Lfuc_symporter_FucP"/>
</dbReference>
<reference evidence="4 5" key="1">
    <citation type="submission" date="2020-08" db="EMBL/GenBank/DDBJ databases">
        <title>Sequencing the genomes of 1000 actinobacteria strains.</title>
        <authorList>
            <person name="Klenk H.-P."/>
        </authorList>
    </citation>
    <scope>NUCLEOTIDE SEQUENCE [LARGE SCALE GENOMIC DNA]</scope>
    <source>
        <strain evidence="4 5">DSM 102030</strain>
    </source>
</reference>
<feature type="transmembrane region" description="Helical" evidence="3">
    <location>
        <begin position="388"/>
        <end position="408"/>
    </location>
</feature>
<comment type="caution">
    <text evidence="4">The sequence shown here is derived from an EMBL/GenBank/DDBJ whole genome shotgun (WGS) entry which is preliminary data.</text>
</comment>
<protein>
    <submittedName>
        <fullName evidence="4">FHS family L-fucose permease-like MFS transporter</fullName>
    </submittedName>
</protein>